<name>A0A7Z0SDC7_9GAMM</name>
<dbReference type="AlphaFoldDB" id="A0A7Z0SDC7"/>
<organism evidence="1 2">
    <name type="scientific">Candidatus Methanofishera endochildressiae</name>
    <dbReference type="NCBI Taxonomy" id="2738884"/>
    <lineage>
        <taxon>Bacteria</taxon>
        <taxon>Pseudomonadati</taxon>
        <taxon>Pseudomonadota</taxon>
        <taxon>Gammaproteobacteria</taxon>
        <taxon>Candidatus Methanofishera</taxon>
    </lineage>
</organism>
<dbReference type="Proteomes" id="UP000537890">
    <property type="component" value="Unassembled WGS sequence"/>
</dbReference>
<sequence length="58" mass="6316">MPRFSGLYLSKIISTRATISLKDFSRHENPDLATGQSHGPFFSRNANGGDKALILLAP</sequence>
<accession>A0A7Z0SDC7</accession>
<evidence type="ECO:0000313" key="2">
    <source>
        <dbReference type="Proteomes" id="UP000537890"/>
    </source>
</evidence>
<dbReference type="EMBL" id="JACCHS010000014">
    <property type="protein sequence ID" value="NYT46552.1"/>
    <property type="molecule type" value="Genomic_DNA"/>
</dbReference>
<protein>
    <submittedName>
        <fullName evidence="1">Uncharacterized protein</fullName>
    </submittedName>
</protein>
<gene>
    <name evidence="1" type="ORF">H0A75_01485</name>
</gene>
<reference evidence="1 2" key="1">
    <citation type="submission" date="2020-05" db="EMBL/GenBank/DDBJ databases">
        <title>Horizontal transmission and recombination maintain forever young bacterial symbiont genomes.</title>
        <authorList>
            <person name="Russell S.L."/>
            <person name="Pepper-Tunick E."/>
            <person name="Svedberg J."/>
            <person name="Byrne A."/>
            <person name="Ruelas Castillo J."/>
            <person name="Vollmers C."/>
            <person name="Beinart R.A."/>
            <person name="Corbett-Detig R."/>
        </authorList>
    </citation>
    <scope>NUCLEOTIDE SEQUENCE [LARGE SCALE GENOMIC DNA]</scope>
    <source>
        <strain evidence="1">4727-3</strain>
    </source>
</reference>
<proteinExistence type="predicted"/>
<evidence type="ECO:0000313" key="1">
    <source>
        <dbReference type="EMBL" id="NYT46552.1"/>
    </source>
</evidence>
<comment type="caution">
    <text evidence="1">The sequence shown here is derived from an EMBL/GenBank/DDBJ whole genome shotgun (WGS) entry which is preliminary data.</text>
</comment>